<gene>
    <name evidence="1" type="ORF">DPMN_008024</name>
</gene>
<reference evidence="1" key="2">
    <citation type="submission" date="2020-11" db="EMBL/GenBank/DDBJ databases">
        <authorList>
            <person name="McCartney M.A."/>
            <person name="Auch B."/>
            <person name="Kono T."/>
            <person name="Mallez S."/>
            <person name="Becker A."/>
            <person name="Gohl D.M."/>
            <person name="Silverstein K.A.T."/>
            <person name="Koren S."/>
            <person name="Bechman K.B."/>
            <person name="Herman A."/>
            <person name="Abrahante J.E."/>
            <person name="Garbe J."/>
        </authorList>
    </citation>
    <scope>NUCLEOTIDE SEQUENCE</scope>
    <source>
        <strain evidence="1">Duluth1</strain>
        <tissue evidence="1">Whole animal</tissue>
    </source>
</reference>
<dbReference type="EMBL" id="JAIWYP010000001">
    <property type="protein sequence ID" value="KAH3884053.1"/>
    <property type="molecule type" value="Genomic_DNA"/>
</dbReference>
<accession>A0A9D4RYW0</accession>
<name>A0A9D4RYW0_DREPO</name>
<dbReference type="AlphaFoldDB" id="A0A9D4RYW0"/>
<evidence type="ECO:0000313" key="1">
    <source>
        <dbReference type="EMBL" id="KAH3884053.1"/>
    </source>
</evidence>
<protein>
    <submittedName>
        <fullName evidence="1">Uncharacterized protein</fullName>
    </submittedName>
</protein>
<dbReference type="Proteomes" id="UP000828390">
    <property type="component" value="Unassembled WGS sequence"/>
</dbReference>
<organism evidence="1 2">
    <name type="scientific">Dreissena polymorpha</name>
    <name type="common">Zebra mussel</name>
    <name type="synonym">Mytilus polymorpha</name>
    <dbReference type="NCBI Taxonomy" id="45954"/>
    <lineage>
        <taxon>Eukaryota</taxon>
        <taxon>Metazoa</taxon>
        <taxon>Spiralia</taxon>
        <taxon>Lophotrochozoa</taxon>
        <taxon>Mollusca</taxon>
        <taxon>Bivalvia</taxon>
        <taxon>Autobranchia</taxon>
        <taxon>Heteroconchia</taxon>
        <taxon>Euheterodonta</taxon>
        <taxon>Imparidentia</taxon>
        <taxon>Neoheterodontei</taxon>
        <taxon>Myida</taxon>
        <taxon>Dreissenoidea</taxon>
        <taxon>Dreissenidae</taxon>
        <taxon>Dreissena</taxon>
    </lineage>
</organism>
<proteinExistence type="predicted"/>
<evidence type="ECO:0000313" key="2">
    <source>
        <dbReference type="Proteomes" id="UP000828390"/>
    </source>
</evidence>
<sequence length="113" mass="11783">MNLAVNIAWALATSLVHWINNTDIGLSACCCAFVHDIPLSIMVALGEALAITIVQCTNTTPELSTLAACRLGAICIIVELGEAIAVTIVRCADPPPNLSTLAACRLGVLRNPT</sequence>
<comment type="caution">
    <text evidence="1">The sequence shown here is derived from an EMBL/GenBank/DDBJ whole genome shotgun (WGS) entry which is preliminary data.</text>
</comment>
<reference evidence="1" key="1">
    <citation type="journal article" date="2019" name="bioRxiv">
        <title>The Genome of the Zebra Mussel, Dreissena polymorpha: A Resource for Invasive Species Research.</title>
        <authorList>
            <person name="McCartney M.A."/>
            <person name="Auch B."/>
            <person name="Kono T."/>
            <person name="Mallez S."/>
            <person name="Zhang Y."/>
            <person name="Obille A."/>
            <person name="Becker A."/>
            <person name="Abrahante J.E."/>
            <person name="Garbe J."/>
            <person name="Badalamenti J.P."/>
            <person name="Herman A."/>
            <person name="Mangelson H."/>
            <person name="Liachko I."/>
            <person name="Sullivan S."/>
            <person name="Sone E.D."/>
            <person name="Koren S."/>
            <person name="Silverstein K.A.T."/>
            <person name="Beckman K.B."/>
            <person name="Gohl D.M."/>
        </authorList>
    </citation>
    <scope>NUCLEOTIDE SEQUENCE</scope>
    <source>
        <strain evidence="1">Duluth1</strain>
        <tissue evidence="1">Whole animal</tissue>
    </source>
</reference>
<keyword evidence="2" id="KW-1185">Reference proteome</keyword>